<reference evidence="2 3" key="1">
    <citation type="submission" date="2017-05" db="EMBL/GenBank/DDBJ databases">
        <title>Whole genome sequence of Pseudomonas putida isolate 1312 commercialized as a biostimulant.</title>
        <authorList>
            <person name="Crovadore J."/>
            <person name="Blanc P."/>
            <person name="Chablais R."/>
            <person name="Cochard B."/>
            <person name="Grizard D."/>
            <person name="Lefort F."/>
        </authorList>
    </citation>
    <scope>NUCLEOTIDE SEQUENCE [LARGE SCALE GENOMIC DNA]</scope>
    <source>
        <strain evidence="2 3">1312</strain>
    </source>
</reference>
<evidence type="ECO:0000313" key="3">
    <source>
        <dbReference type="Proteomes" id="UP000196082"/>
    </source>
</evidence>
<dbReference type="AlphaFoldDB" id="A0A1Y3KQY0"/>
<gene>
    <name evidence="2" type="ORF">B8W72_20730</name>
</gene>
<dbReference type="SUPFAM" id="SSF57938">
    <property type="entry name" value="DnaJ/Hsp40 cysteine-rich domain"/>
    <property type="match status" value="1"/>
</dbReference>
<dbReference type="EMBL" id="NFSB01000084">
    <property type="protein sequence ID" value="OUM28287.1"/>
    <property type="molecule type" value="Genomic_DNA"/>
</dbReference>
<evidence type="ECO:0000256" key="1">
    <source>
        <dbReference type="SAM" id="MobiDB-lite"/>
    </source>
</evidence>
<dbReference type="InterPro" id="IPR036410">
    <property type="entry name" value="HSP_DnaJ_Cys-rich_dom_sf"/>
</dbReference>
<feature type="region of interest" description="Disordered" evidence="1">
    <location>
        <begin position="78"/>
        <end position="106"/>
    </location>
</feature>
<accession>A0A1Y3KQY0</accession>
<organism evidence="2 3">
    <name type="scientific">Pseudomonas putida</name>
    <name type="common">Arthrobacter siderocapsulatus</name>
    <dbReference type="NCBI Taxonomy" id="303"/>
    <lineage>
        <taxon>Bacteria</taxon>
        <taxon>Pseudomonadati</taxon>
        <taxon>Pseudomonadota</taxon>
        <taxon>Gammaproteobacteria</taxon>
        <taxon>Pseudomonadales</taxon>
        <taxon>Pseudomonadaceae</taxon>
        <taxon>Pseudomonas</taxon>
    </lineage>
</organism>
<proteinExistence type="predicted"/>
<evidence type="ECO:0008006" key="4">
    <source>
        <dbReference type="Google" id="ProtNLM"/>
    </source>
</evidence>
<dbReference type="Proteomes" id="UP000196082">
    <property type="component" value="Unassembled WGS sequence"/>
</dbReference>
<evidence type="ECO:0000313" key="2">
    <source>
        <dbReference type="EMBL" id="OUM28287.1"/>
    </source>
</evidence>
<name>A0A1Y3KQY0_PSEPU</name>
<comment type="caution">
    <text evidence="2">The sequence shown here is derived from an EMBL/GenBank/DDBJ whole genome shotgun (WGS) entry which is preliminary data.</text>
</comment>
<dbReference type="RefSeq" id="WP_010954714.1">
    <property type="nucleotide sequence ID" value="NZ_CABEEI010000013.1"/>
</dbReference>
<sequence length="106" mass="11672">MTGKRHGPSFKKHMIKLAECPDCQGRGVVQGVFHELGCDACSATGWIDRWTNRPMPLEELAIQLGMNLRAALRQVEQLKNPQASGPEAIYQEGNRRGPGGSTRTLD</sequence>
<protein>
    <recommendedName>
        <fullName evidence="4">Prophage PssSM-03</fullName>
    </recommendedName>
</protein>